<feature type="region of interest" description="Disordered" evidence="4">
    <location>
        <begin position="580"/>
        <end position="616"/>
    </location>
</feature>
<feature type="compositionally biased region" description="Polar residues" evidence="4">
    <location>
        <begin position="895"/>
        <end position="907"/>
    </location>
</feature>
<feature type="region of interest" description="Disordered" evidence="4">
    <location>
        <begin position="1"/>
        <end position="198"/>
    </location>
</feature>
<comment type="similarity">
    <text evidence="1">Belongs to the CCSER family.</text>
</comment>
<evidence type="ECO:0000256" key="3">
    <source>
        <dbReference type="SAM" id="Coils"/>
    </source>
</evidence>
<feature type="region of interest" description="Disordered" evidence="4">
    <location>
        <begin position="869"/>
        <end position="1031"/>
    </location>
</feature>
<dbReference type="AlphaFoldDB" id="A0A671YU83"/>
<feature type="region of interest" description="Disordered" evidence="4">
    <location>
        <begin position="328"/>
        <end position="357"/>
    </location>
</feature>
<gene>
    <name evidence="5" type="primary">CCSER2</name>
    <name evidence="5" type="synonym">ccser2a</name>
</gene>
<reference evidence="5" key="1">
    <citation type="submission" date="2021-04" db="EMBL/GenBank/DDBJ databases">
        <authorList>
            <consortium name="Wellcome Sanger Institute Data Sharing"/>
        </authorList>
    </citation>
    <scope>NUCLEOTIDE SEQUENCE [LARGE SCALE GENOMIC DNA]</scope>
</reference>
<feature type="compositionally biased region" description="Low complexity" evidence="4">
    <location>
        <begin position="72"/>
        <end position="83"/>
    </location>
</feature>
<evidence type="ECO:0000313" key="5">
    <source>
        <dbReference type="Ensembl" id="ENSSAUP00010066325.1"/>
    </source>
</evidence>
<dbReference type="Proteomes" id="UP000472265">
    <property type="component" value="Chromosome 15"/>
</dbReference>
<protein>
    <submittedName>
        <fullName evidence="5">Coiled-coil serine rich protein 2</fullName>
    </submittedName>
</protein>
<dbReference type="OMA" id="NECTKHT"/>
<reference evidence="5" key="2">
    <citation type="submission" date="2025-08" db="UniProtKB">
        <authorList>
            <consortium name="Ensembl"/>
        </authorList>
    </citation>
    <scope>IDENTIFICATION</scope>
</reference>
<name>A0A671YU83_SPAAU</name>
<keyword evidence="6" id="KW-1185">Reference proteome</keyword>
<dbReference type="InterPro" id="IPR029627">
    <property type="entry name" value="CCSER"/>
</dbReference>
<reference evidence="5" key="3">
    <citation type="submission" date="2025-09" db="UniProtKB">
        <authorList>
            <consortium name="Ensembl"/>
        </authorList>
    </citation>
    <scope>IDENTIFICATION</scope>
</reference>
<dbReference type="FunCoup" id="A0A671YU83">
    <property type="interactions" value="645"/>
</dbReference>
<dbReference type="Ensembl" id="ENSSAUT00010069459.1">
    <property type="protein sequence ID" value="ENSSAUP00010066325.1"/>
    <property type="gene ID" value="ENSSAUG00010026464.1"/>
</dbReference>
<dbReference type="PANTHER" id="PTHR22461:SF2">
    <property type="entry name" value="SERINE-RICH COILED-COIL DOMAIN-CONTAINING PROTEIN 2"/>
    <property type="match status" value="1"/>
</dbReference>
<feature type="coiled-coil region" evidence="3">
    <location>
        <begin position="657"/>
        <end position="722"/>
    </location>
</feature>
<feature type="compositionally biased region" description="Polar residues" evidence="4">
    <location>
        <begin position="993"/>
        <end position="1007"/>
    </location>
</feature>
<feature type="compositionally biased region" description="Polar residues" evidence="4">
    <location>
        <begin position="21"/>
        <end position="41"/>
    </location>
</feature>
<feature type="compositionally biased region" description="Basic and acidic residues" evidence="4">
    <location>
        <begin position="818"/>
        <end position="829"/>
    </location>
</feature>
<dbReference type="PANTHER" id="PTHR22461">
    <property type="entry name" value="SERINE-RICH COILED-COIL DOMAIN-CONTAINING PROTEIN 2-RELATED"/>
    <property type="match status" value="1"/>
</dbReference>
<evidence type="ECO:0000256" key="4">
    <source>
        <dbReference type="SAM" id="MobiDB-lite"/>
    </source>
</evidence>
<evidence type="ECO:0000256" key="2">
    <source>
        <dbReference type="ARBA" id="ARBA00023054"/>
    </source>
</evidence>
<sequence>MEEKAPIKSAMVSRLPKFGGRSSTGCASPLSNGSTQPTTHSQDGKTAPPGTRPNGMIRASPFSLKWKRDEGTTLSSPTTPTSPGDGVEDKAPLQLPSLAKEVKNGSPGTPKMRRSGSLMVAVSSPKAIPKQSLKMSPKVGIKLGQSPLNGGPKMGHNGCSIPSRTGSESRLVRPRLGSSSPRSSSQDSLSQSSDSLKTMALDNMVRSNSFTHFKQIPSPTSQPMTRSFSFNRAVELAKPLANTQLRPPRSSFLKPPQLSNGRVGLGLGGLNGSLGGLGGLQYNKTPAVTSSLPTLSIPPGPSTPSALRKPLLPSCVLTKSLGSSGSPLGYRLARSGQAKQQKPLFPGRVRGDIRPSTAPECRGLLGIGVDIERTGEADKADLHSDSDGSSGDGGGEGGSGVLRQSSCQTAGEPLEDMSLSSASSIDRGDTSEEFLDDFYSVGDVLSDGDLPDNRKTGNDTRTRLHSFLNETLDWDNMDLEGPKDESPMQDSQGPLVLSSERSDILQASSVELSPSNSSGGTYMWDEDGLEPLGGPGAHPCDSYDDSELNSMDILNNLDPPGTGELDDDDLMLDVDLPEDGLHDPDRMSHFERSERAGRQGQRRKHHRWSGPDNFHNDNRAHVFQHYDGLKASKFSSRPVPSEGRQHGYIAMLDELTLEHMTQDCSSLKNQLLRLKTLLQLEDTDSPTDVPEEIEDNTTASQLEELIKEVQVLREELRSRDKTIAQLTLQCQQLQQHQREQMPAQGRQFRCQGHHQRAPSSIRQSDRQMDKRMQHHYDKATQTYCRLPSHAPQILQPFNPCPSEHLHQGKLVKTPPTEGHSDLTRPKPEEGTNTDADCTLEDLMTGPADPDKQSHLLCTHLHRLGSRAPQVVNARDSPASAAQSAAQHEWGAPAATLQNSVSPRSDGSTCPRMLQPPRLHKRVSLPALKPGGTGGFASLKPRCSLGPLENRTKQLPPPSRGLPCFNAGPQVQPRSLCRTSLLQPRRASEPCRDQQGTKSSLEEPNQGTLRDPGSAKILIPLSRSCLPKPKIP</sequence>
<feature type="region of interest" description="Disordered" evidence="4">
    <location>
        <begin position="475"/>
        <end position="494"/>
    </location>
</feature>
<proteinExistence type="inferred from homology"/>
<feature type="region of interest" description="Disordered" evidence="4">
    <location>
        <begin position="379"/>
        <end position="404"/>
    </location>
</feature>
<keyword evidence="2 3" id="KW-0175">Coiled coil</keyword>
<feature type="region of interest" description="Disordered" evidence="4">
    <location>
        <begin position="442"/>
        <end position="462"/>
    </location>
</feature>
<accession>A0A671YU83</accession>
<dbReference type="GO" id="GO:0001578">
    <property type="term" value="P:microtubule bundle formation"/>
    <property type="evidence" value="ECO:0007669"/>
    <property type="project" value="TreeGrafter"/>
</dbReference>
<dbReference type="GeneID" id="115596623"/>
<feature type="compositionally biased region" description="Low complexity" evidence="4">
    <location>
        <begin position="174"/>
        <end position="196"/>
    </location>
</feature>
<evidence type="ECO:0000256" key="1">
    <source>
        <dbReference type="ARBA" id="ARBA00010949"/>
    </source>
</evidence>
<dbReference type="GO" id="GO:0015630">
    <property type="term" value="C:microtubule cytoskeleton"/>
    <property type="evidence" value="ECO:0007669"/>
    <property type="project" value="TreeGrafter"/>
</dbReference>
<organism evidence="5 6">
    <name type="scientific">Sparus aurata</name>
    <name type="common">Gilthead sea bream</name>
    <dbReference type="NCBI Taxonomy" id="8175"/>
    <lineage>
        <taxon>Eukaryota</taxon>
        <taxon>Metazoa</taxon>
        <taxon>Chordata</taxon>
        <taxon>Craniata</taxon>
        <taxon>Vertebrata</taxon>
        <taxon>Euteleostomi</taxon>
        <taxon>Actinopterygii</taxon>
        <taxon>Neopterygii</taxon>
        <taxon>Teleostei</taxon>
        <taxon>Neoteleostei</taxon>
        <taxon>Acanthomorphata</taxon>
        <taxon>Eupercaria</taxon>
        <taxon>Spariformes</taxon>
        <taxon>Sparidae</taxon>
        <taxon>Sparus</taxon>
    </lineage>
</organism>
<feature type="region of interest" description="Disordered" evidence="4">
    <location>
        <begin position="795"/>
        <end position="850"/>
    </location>
</feature>
<dbReference type="GO" id="GO:0008017">
    <property type="term" value="F:microtubule binding"/>
    <property type="evidence" value="ECO:0007669"/>
    <property type="project" value="TreeGrafter"/>
</dbReference>
<evidence type="ECO:0000313" key="6">
    <source>
        <dbReference type="Proteomes" id="UP000472265"/>
    </source>
</evidence>
<dbReference type="InParanoid" id="A0A671YU83"/>
<feature type="compositionally biased region" description="Basic and acidic residues" evidence="4">
    <location>
        <begin position="451"/>
        <end position="462"/>
    </location>
</feature>
<dbReference type="GeneTree" id="ENSGT00940000153912"/>
<feature type="compositionally biased region" description="Gly residues" evidence="4">
    <location>
        <begin position="390"/>
        <end position="400"/>
    </location>
</feature>
<feature type="compositionally biased region" description="Basic and acidic residues" evidence="4">
    <location>
        <begin position="580"/>
        <end position="597"/>
    </location>
</feature>
<dbReference type="RefSeq" id="XP_030297722.1">
    <property type="nucleotide sequence ID" value="XM_030441862.1"/>
</dbReference>